<protein>
    <submittedName>
        <fullName evidence="2">Uncharacterized protein</fullName>
    </submittedName>
</protein>
<gene>
    <name evidence="2" type="ORF">Tci_432162</name>
</gene>
<feature type="compositionally biased region" description="Basic and acidic residues" evidence="1">
    <location>
        <begin position="22"/>
        <end position="39"/>
    </location>
</feature>
<feature type="non-terminal residue" evidence="2">
    <location>
        <position position="96"/>
    </location>
</feature>
<feature type="region of interest" description="Disordered" evidence="1">
    <location>
        <begin position="18"/>
        <end position="42"/>
    </location>
</feature>
<sequence>MPTEMELVLEQTQQGTSYEVSVKGKQEKDKIGTKSDKNGKRGKVWQCRRPITVEKEEKEKKYKFKVAIPRNCIDSRTNTRAYIAIHSKINHKGQNC</sequence>
<evidence type="ECO:0000313" key="2">
    <source>
        <dbReference type="EMBL" id="GEY60188.1"/>
    </source>
</evidence>
<accession>A0A699HX03</accession>
<organism evidence="2">
    <name type="scientific">Tanacetum cinerariifolium</name>
    <name type="common">Dalmatian daisy</name>
    <name type="synonym">Chrysanthemum cinerariifolium</name>
    <dbReference type="NCBI Taxonomy" id="118510"/>
    <lineage>
        <taxon>Eukaryota</taxon>
        <taxon>Viridiplantae</taxon>
        <taxon>Streptophyta</taxon>
        <taxon>Embryophyta</taxon>
        <taxon>Tracheophyta</taxon>
        <taxon>Spermatophyta</taxon>
        <taxon>Magnoliopsida</taxon>
        <taxon>eudicotyledons</taxon>
        <taxon>Gunneridae</taxon>
        <taxon>Pentapetalae</taxon>
        <taxon>asterids</taxon>
        <taxon>campanulids</taxon>
        <taxon>Asterales</taxon>
        <taxon>Asteraceae</taxon>
        <taxon>Asteroideae</taxon>
        <taxon>Anthemideae</taxon>
        <taxon>Anthemidinae</taxon>
        <taxon>Tanacetum</taxon>
    </lineage>
</organism>
<evidence type="ECO:0000256" key="1">
    <source>
        <dbReference type="SAM" id="MobiDB-lite"/>
    </source>
</evidence>
<reference evidence="2" key="1">
    <citation type="journal article" date="2019" name="Sci. Rep.">
        <title>Draft genome of Tanacetum cinerariifolium, the natural source of mosquito coil.</title>
        <authorList>
            <person name="Yamashiro T."/>
            <person name="Shiraishi A."/>
            <person name="Satake H."/>
            <person name="Nakayama K."/>
        </authorList>
    </citation>
    <scope>NUCLEOTIDE SEQUENCE</scope>
</reference>
<proteinExistence type="predicted"/>
<name>A0A699HX03_TANCI</name>
<dbReference type="AlphaFoldDB" id="A0A699HX03"/>
<comment type="caution">
    <text evidence="2">The sequence shown here is derived from an EMBL/GenBank/DDBJ whole genome shotgun (WGS) entry which is preliminary data.</text>
</comment>
<dbReference type="EMBL" id="BKCJ010192585">
    <property type="protein sequence ID" value="GEY60188.1"/>
    <property type="molecule type" value="Genomic_DNA"/>
</dbReference>